<dbReference type="Pfam" id="PF06283">
    <property type="entry name" value="ThuA"/>
    <property type="match status" value="1"/>
</dbReference>
<dbReference type="InterPro" id="IPR029010">
    <property type="entry name" value="ThuA-like"/>
</dbReference>
<evidence type="ECO:0000313" key="2">
    <source>
        <dbReference type="EMBL" id="SQI63396.1"/>
    </source>
</evidence>
<proteinExistence type="predicted"/>
<dbReference type="SUPFAM" id="SSF52317">
    <property type="entry name" value="Class I glutamine amidotransferase-like"/>
    <property type="match status" value="1"/>
</dbReference>
<dbReference type="PIRSF" id="PIRSF030013">
    <property type="entry name" value="ThuA"/>
    <property type="match status" value="1"/>
</dbReference>
<dbReference type="Proteomes" id="UP000249134">
    <property type="component" value="Chromosome 1"/>
</dbReference>
<dbReference type="STRING" id="1348624.GCA_001591545_03993"/>
<dbReference type="RefSeq" id="WP_066146526.1">
    <property type="nucleotide sequence ID" value="NZ_CBCSGM010000004.1"/>
</dbReference>
<dbReference type="KEGG" id="blen:NCTC4824_04082"/>
<feature type="domain" description="ThuA-like" evidence="1">
    <location>
        <begin position="3"/>
        <end position="218"/>
    </location>
</feature>
<sequence>MINVTVWNENRHELTNEKVKEVYPEGIHQTIAAFLREAGMDVKTATLDEPEHGLTDEVLDKTDVLLWWGHMAHHEVDDEIVTKVQQRVLDGMGLIVLHSAHFSKIFKRLMGTSCDLKWREADDKERIWVVNPSHPITEGIGEYIELEKEEMYGEHFDIPAPDELLFVSWFEGGEVFRSGCTYRRGNGKIFYFRPGHETYPTYHNEEIQRVITNAVQWAKPVERKRPVYGNAQPLEEIKDKNK</sequence>
<keyword evidence="3" id="KW-1185">Reference proteome</keyword>
<dbReference type="EMBL" id="LS483476">
    <property type="protein sequence ID" value="SQI63396.1"/>
    <property type="molecule type" value="Genomic_DNA"/>
</dbReference>
<evidence type="ECO:0000259" key="1">
    <source>
        <dbReference type="Pfam" id="PF06283"/>
    </source>
</evidence>
<dbReference type="Gene3D" id="3.40.50.880">
    <property type="match status" value="1"/>
</dbReference>
<gene>
    <name evidence="2" type="ORF">NCTC4824_04082</name>
</gene>
<dbReference type="AlphaFoldDB" id="A0A2X4WH73"/>
<organism evidence="2 3">
    <name type="scientific">Lederbergia lenta</name>
    <name type="common">Bacillus lentus</name>
    <dbReference type="NCBI Taxonomy" id="1467"/>
    <lineage>
        <taxon>Bacteria</taxon>
        <taxon>Bacillati</taxon>
        <taxon>Bacillota</taxon>
        <taxon>Bacilli</taxon>
        <taxon>Bacillales</taxon>
        <taxon>Bacillaceae</taxon>
        <taxon>Lederbergia</taxon>
    </lineage>
</organism>
<dbReference type="InterPro" id="IPR029062">
    <property type="entry name" value="Class_I_gatase-like"/>
</dbReference>
<protein>
    <submittedName>
        <fullName evidence="2">Trehalose utilization protein</fullName>
    </submittedName>
</protein>
<reference evidence="2 3" key="1">
    <citation type="submission" date="2018-06" db="EMBL/GenBank/DDBJ databases">
        <authorList>
            <consortium name="Pathogen Informatics"/>
            <person name="Doyle S."/>
        </authorList>
    </citation>
    <scope>NUCLEOTIDE SEQUENCE [LARGE SCALE GENOMIC DNA]</scope>
    <source>
        <strain evidence="2 3">NCTC4824</strain>
    </source>
</reference>
<name>A0A2X4WH73_LEDLE</name>
<evidence type="ECO:0000313" key="3">
    <source>
        <dbReference type="Proteomes" id="UP000249134"/>
    </source>
</evidence>
<dbReference type="InterPro" id="IPR009381">
    <property type="entry name" value="Trehalose_catabolism_ThuA_prok"/>
</dbReference>
<accession>A0A2X4WH73</accession>